<evidence type="ECO:0000256" key="6">
    <source>
        <dbReference type="SAM" id="MobiDB-lite"/>
    </source>
</evidence>
<dbReference type="PANTHER" id="PTHR43636">
    <property type="entry name" value="ELONGATION FACTOR G, MITOCHONDRIAL"/>
    <property type="match status" value="1"/>
</dbReference>
<evidence type="ECO:0000313" key="8">
    <source>
        <dbReference type="Ensembl" id="ENSPTEP00000013164.1"/>
    </source>
</evidence>
<keyword evidence="5" id="KW-0342">GTP-binding</keyword>
<dbReference type="Pfam" id="PF14492">
    <property type="entry name" value="EFG_III"/>
    <property type="match status" value="1"/>
</dbReference>
<name>A0A8C9H2J7_9PRIM</name>
<dbReference type="InterPro" id="IPR009000">
    <property type="entry name" value="Transl_B-barrel_sf"/>
</dbReference>
<dbReference type="InterPro" id="IPR053905">
    <property type="entry name" value="EF-G-like_DII"/>
</dbReference>
<dbReference type="Gene3D" id="3.30.70.870">
    <property type="entry name" value="Elongation Factor G (Translational Gtpase), domain 3"/>
    <property type="match status" value="1"/>
</dbReference>
<keyword evidence="1" id="KW-0547">Nucleotide-binding</keyword>
<dbReference type="InterPro" id="IPR027417">
    <property type="entry name" value="P-loop_NTPase"/>
</dbReference>
<dbReference type="InterPro" id="IPR014721">
    <property type="entry name" value="Ribsml_uS5_D2-typ_fold_subgr"/>
</dbReference>
<dbReference type="CDD" id="cd16262">
    <property type="entry name" value="EFG_III"/>
    <property type="match status" value="1"/>
</dbReference>
<dbReference type="GO" id="GO:0003746">
    <property type="term" value="F:translation elongation factor activity"/>
    <property type="evidence" value="ECO:0007669"/>
    <property type="project" value="UniProtKB-KW"/>
</dbReference>
<sequence length="675" mass="76368">MTLTKFSTFKKTTQWGGIQWGVRWGIRSSDHTEKSLFFLKTCSYNFSSNVSHLRNIGISAHIDAGKTTLTERILYYTGKIKSIHEVRGSDGIGATMDSMELEKEKGITIQSAATNCKWNMNNVDYDINIIDTPGHVDFTIEVERSLRVLDSAVLVICGVSGVQSQTLTVNRQMNRYSIPRLLFINKLDRDGANVERTLHSINKQLNLNTLLLQVPIGIEQKLKGVYDLITNQGYLFKGKNGILVEVITDKKEILNIDPAFSFDMVELLRNRLFEKIADLDDDFAEFYLNNDINSITSNVYNSIRKCTIENKIIPICLGSAKSNIGVQLLLNNVCKFLPSPKEINNYGYIYNSGSTDNSNDYVSSSSSSSSTTNSGSSSRNGAKKVQLQCDSNLPMVGFLFKIQEDTMHGQMSYLRIYQGKIRKKEMITNMLTNKKEQVKKIMKMHANMAQEITEACAGDIIAINGLCGKTGTTYTTNIHNNLHLSNIFIPKPVISVAVEISKKNDVSKLTKALNKYTKEDPTFYVQTNEQTKEIIFQGIGELQLYIYKERLKREYNIDINLKNPKINFKETITKSYECSYTYKKQKGGAGLYAHVHAIFEPISENHNDSTHCLFVNEVVGNDLPKNFIQSIEKSFKEQIEKGYLYESEMINVRMRLISGKIHEVDSNDLAFKKAT</sequence>
<dbReference type="CDD" id="cd01886">
    <property type="entry name" value="EF-G"/>
    <property type="match status" value="1"/>
</dbReference>
<dbReference type="SUPFAM" id="SSF52540">
    <property type="entry name" value="P-loop containing nucleoside triphosphate hydrolases"/>
    <property type="match status" value="1"/>
</dbReference>
<dbReference type="InterPro" id="IPR035647">
    <property type="entry name" value="EFG_III/V"/>
</dbReference>
<dbReference type="Gene3D" id="2.40.30.10">
    <property type="entry name" value="Translation factors"/>
    <property type="match status" value="1"/>
</dbReference>
<dbReference type="Gene3D" id="3.30.230.10">
    <property type="match status" value="1"/>
</dbReference>
<evidence type="ECO:0000256" key="3">
    <source>
        <dbReference type="ARBA" id="ARBA00022917"/>
    </source>
</evidence>
<dbReference type="SUPFAM" id="SSF54211">
    <property type="entry name" value="Ribosomal protein S5 domain 2-like"/>
    <property type="match status" value="1"/>
</dbReference>
<evidence type="ECO:0000313" key="9">
    <source>
        <dbReference type="Proteomes" id="UP000694416"/>
    </source>
</evidence>
<evidence type="ECO:0000256" key="5">
    <source>
        <dbReference type="ARBA" id="ARBA00023134"/>
    </source>
</evidence>
<dbReference type="GO" id="GO:0005525">
    <property type="term" value="F:GTP binding"/>
    <property type="evidence" value="ECO:0007669"/>
    <property type="project" value="UniProtKB-KW"/>
</dbReference>
<keyword evidence="3" id="KW-0648">Protein biosynthesis</keyword>
<evidence type="ECO:0000259" key="7">
    <source>
        <dbReference type="PROSITE" id="PS51722"/>
    </source>
</evidence>
<evidence type="ECO:0000256" key="1">
    <source>
        <dbReference type="ARBA" id="ARBA00022741"/>
    </source>
</evidence>
<dbReference type="NCBIfam" id="TIGR00231">
    <property type="entry name" value="small_GTP"/>
    <property type="match status" value="1"/>
</dbReference>
<keyword evidence="2" id="KW-0251">Elongation factor</keyword>
<dbReference type="GO" id="GO:0005759">
    <property type="term" value="C:mitochondrial matrix"/>
    <property type="evidence" value="ECO:0007669"/>
    <property type="project" value="UniProtKB-ARBA"/>
</dbReference>
<dbReference type="InterPro" id="IPR005517">
    <property type="entry name" value="Transl_elong_EFG/EF2_IV"/>
</dbReference>
<dbReference type="InterPro" id="IPR031157">
    <property type="entry name" value="G_TR_CS"/>
</dbReference>
<dbReference type="Pfam" id="PF00009">
    <property type="entry name" value="GTP_EFTU"/>
    <property type="match status" value="1"/>
</dbReference>
<dbReference type="Gene3D" id="3.40.50.300">
    <property type="entry name" value="P-loop containing nucleotide triphosphate hydrolases"/>
    <property type="match status" value="1"/>
</dbReference>
<reference evidence="8" key="1">
    <citation type="submission" date="2025-08" db="UniProtKB">
        <authorList>
            <consortium name="Ensembl"/>
        </authorList>
    </citation>
    <scope>IDENTIFICATION</scope>
</reference>
<organism evidence="8 9">
    <name type="scientific">Piliocolobus tephrosceles</name>
    <name type="common">Ugandan red Colobus</name>
    <dbReference type="NCBI Taxonomy" id="591936"/>
    <lineage>
        <taxon>Eukaryota</taxon>
        <taxon>Metazoa</taxon>
        <taxon>Chordata</taxon>
        <taxon>Craniata</taxon>
        <taxon>Vertebrata</taxon>
        <taxon>Euteleostomi</taxon>
        <taxon>Mammalia</taxon>
        <taxon>Eutheria</taxon>
        <taxon>Euarchontoglires</taxon>
        <taxon>Primates</taxon>
        <taxon>Haplorrhini</taxon>
        <taxon>Catarrhini</taxon>
        <taxon>Cercopithecidae</taxon>
        <taxon>Colobinae</taxon>
        <taxon>Piliocolobus</taxon>
    </lineage>
</organism>
<dbReference type="InterPro" id="IPR041095">
    <property type="entry name" value="EFG_II"/>
</dbReference>
<dbReference type="InterPro" id="IPR005225">
    <property type="entry name" value="Small_GTP-bd"/>
</dbReference>
<keyword evidence="4" id="KW-0496">Mitochondrion</keyword>
<keyword evidence="9" id="KW-1185">Reference proteome</keyword>
<feature type="domain" description="Tr-type G" evidence="7">
    <location>
        <begin position="51"/>
        <end position="341"/>
    </location>
</feature>
<dbReference type="SUPFAM" id="SSF54980">
    <property type="entry name" value="EF-G C-terminal domain-like"/>
    <property type="match status" value="1"/>
</dbReference>
<dbReference type="PRINTS" id="PR00315">
    <property type="entry name" value="ELONGATNFCT"/>
</dbReference>
<dbReference type="InterPro" id="IPR020568">
    <property type="entry name" value="Ribosomal_Su5_D2-typ_SF"/>
</dbReference>
<protein>
    <recommendedName>
        <fullName evidence="7">Tr-type G domain-containing protein</fullName>
    </recommendedName>
</protein>
<dbReference type="GO" id="GO:0070125">
    <property type="term" value="P:mitochondrial translational elongation"/>
    <property type="evidence" value="ECO:0007669"/>
    <property type="project" value="TreeGrafter"/>
</dbReference>
<dbReference type="Proteomes" id="UP000694416">
    <property type="component" value="Unplaced"/>
</dbReference>
<dbReference type="InterPro" id="IPR000795">
    <property type="entry name" value="T_Tr_GTP-bd_dom"/>
</dbReference>
<dbReference type="Pfam" id="PF03764">
    <property type="entry name" value="EFG_IV"/>
    <property type="match status" value="1"/>
</dbReference>
<dbReference type="AlphaFoldDB" id="A0A8C9H2J7"/>
<dbReference type="GO" id="GO:0003924">
    <property type="term" value="F:GTPase activity"/>
    <property type="evidence" value="ECO:0007669"/>
    <property type="project" value="InterPro"/>
</dbReference>
<dbReference type="InterPro" id="IPR009022">
    <property type="entry name" value="EFG_III"/>
</dbReference>
<evidence type="ECO:0000256" key="4">
    <source>
        <dbReference type="ARBA" id="ARBA00023128"/>
    </source>
</evidence>
<feature type="compositionally biased region" description="Low complexity" evidence="6">
    <location>
        <begin position="360"/>
        <end position="378"/>
    </location>
</feature>
<dbReference type="Pfam" id="PF22042">
    <property type="entry name" value="EF-G_D2"/>
    <property type="match status" value="1"/>
</dbReference>
<feature type="region of interest" description="Disordered" evidence="6">
    <location>
        <begin position="360"/>
        <end position="381"/>
    </location>
</feature>
<proteinExistence type="predicted"/>
<dbReference type="Ensembl" id="ENSPTET00000019799.1">
    <property type="protein sequence ID" value="ENSPTEP00000013164.1"/>
    <property type="gene ID" value="ENSPTEG00000014782.1"/>
</dbReference>
<dbReference type="PROSITE" id="PS00301">
    <property type="entry name" value="G_TR_1"/>
    <property type="match status" value="1"/>
</dbReference>
<accession>A0A8C9H2J7</accession>
<dbReference type="SUPFAM" id="SSF50447">
    <property type="entry name" value="Translation proteins"/>
    <property type="match status" value="1"/>
</dbReference>
<dbReference type="SMART" id="SM00889">
    <property type="entry name" value="EFG_IV"/>
    <property type="match status" value="1"/>
</dbReference>
<reference evidence="8" key="2">
    <citation type="submission" date="2025-09" db="UniProtKB">
        <authorList>
            <consortium name="Ensembl"/>
        </authorList>
    </citation>
    <scope>IDENTIFICATION</scope>
</reference>
<dbReference type="PANTHER" id="PTHR43636:SF2">
    <property type="entry name" value="ELONGATION FACTOR G, MITOCHONDRIAL"/>
    <property type="match status" value="1"/>
</dbReference>
<evidence type="ECO:0000256" key="2">
    <source>
        <dbReference type="ARBA" id="ARBA00022768"/>
    </source>
</evidence>
<dbReference type="FunFam" id="3.40.50.300:FF:000514">
    <property type="entry name" value="Ribosome-releasing factor 2, mitochondrial"/>
    <property type="match status" value="1"/>
</dbReference>
<dbReference type="PROSITE" id="PS51722">
    <property type="entry name" value="G_TR_2"/>
    <property type="match status" value="1"/>
</dbReference>